<dbReference type="EMBL" id="MDYQ01000463">
    <property type="protein sequence ID" value="PRP74432.1"/>
    <property type="molecule type" value="Genomic_DNA"/>
</dbReference>
<feature type="region of interest" description="Disordered" evidence="1">
    <location>
        <begin position="239"/>
        <end position="260"/>
    </location>
</feature>
<protein>
    <submittedName>
        <fullName evidence="2">Uncharacterized protein</fullName>
    </submittedName>
</protein>
<feature type="compositionally biased region" description="Polar residues" evidence="1">
    <location>
        <begin position="240"/>
        <end position="260"/>
    </location>
</feature>
<comment type="caution">
    <text evidence="2">The sequence shown here is derived from an EMBL/GenBank/DDBJ whole genome shotgun (WGS) entry which is preliminary data.</text>
</comment>
<sequence>MSSVWALCSNSIQQYEAESINYQMIVERQRFIEIYTDSTSEIHFSFLQKQKPTITANHTHANMTTDPAANTATPTPTPTPAPQTTTEATKENIQITADAAKSAVDVVSNKVTAASTSAQSGYEIAKVAVVDTIQYINGKADEATVATTEFTIQAGQAIRNGAIAAKDFTVETAVAAKDAIVEGFQKSTSYVAEKTEQLTDATRSSFIGATESVQAASRDANNVIQKGAEEVKQFAETKIRSGSSASSDAPATAISSDPQMASAVSQLAELAKETPKVDEIVKESSGKVYDDVATKGEIKSETDVLSLKPDPVILSTLDEAKAAAQH</sequence>
<name>A0A2P6MRV3_9EUKA</name>
<gene>
    <name evidence="2" type="ORF">PROFUN_06561</name>
</gene>
<reference evidence="2 3" key="1">
    <citation type="journal article" date="2018" name="Genome Biol. Evol.">
        <title>Multiple Roots of Fruiting Body Formation in Amoebozoa.</title>
        <authorList>
            <person name="Hillmann F."/>
            <person name="Forbes G."/>
            <person name="Novohradska S."/>
            <person name="Ferling I."/>
            <person name="Riege K."/>
            <person name="Groth M."/>
            <person name="Westermann M."/>
            <person name="Marz M."/>
            <person name="Spaller T."/>
            <person name="Winckler T."/>
            <person name="Schaap P."/>
            <person name="Glockner G."/>
        </authorList>
    </citation>
    <scope>NUCLEOTIDE SEQUENCE [LARGE SCALE GENOMIC DNA]</scope>
    <source>
        <strain evidence="2 3">Jena</strain>
    </source>
</reference>
<evidence type="ECO:0000313" key="3">
    <source>
        <dbReference type="Proteomes" id="UP000241769"/>
    </source>
</evidence>
<keyword evidence="3" id="KW-1185">Reference proteome</keyword>
<feature type="compositionally biased region" description="Low complexity" evidence="1">
    <location>
        <begin position="64"/>
        <end position="74"/>
    </location>
</feature>
<dbReference type="InParanoid" id="A0A2P6MRV3"/>
<dbReference type="Proteomes" id="UP000241769">
    <property type="component" value="Unassembled WGS sequence"/>
</dbReference>
<organism evidence="2 3">
    <name type="scientific">Planoprotostelium fungivorum</name>
    <dbReference type="NCBI Taxonomy" id="1890364"/>
    <lineage>
        <taxon>Eukaryota</taxon>
        <taxon>Amoebozoa</taxon>
        <taxon>Evosea</taxon>
        <taxon>Variosea</taxon>
        <taxon>Cavosteliida</taxon>
        <taxon>Cavosteliaceae</taxon>
        <taxon>Planoprotostelium</taxon>
    </lineage>
</organism>
<evidence type="ECO:0000256" key="1">
    <source>
        <dbReference type="SAM" id="MobiDB-lite"/>
    </source>
</evidence>
<dbReference type="AlphaFoldDB" id="A0A2P6MRV3"/>
<proteinExistence type="predicted"/>
<feature type="region of interest" description="Disordered" evidence="1">
    <location>
        <begin position="60"/>
        <end position="85"/>
    </location>
</feature>
<evidence type="ECO:0000313" key="2">
    <source>
        <dbReference type="EMBL" id="PRP74432.1"/>
    </source>
</evidence>
<accession>A0A2P6MRV3</accession>